<evidence type="ECO:0000313" key="1">
    <source>
        <dbReference type="EMBL" id="CAF1166694.1"/>
    </source>
</evidence>
<reference evidence="1" key="1">
    <citation type="submission" date="2021-02" db="EMBL/GenBank/DDBJ databases">
        <authorList>
            <person name="Nowell W R."/>
        </authorList>
    </citation>
    <scope>NUCLEOTIDE SEQUENCE</scope>
</reference>
<evidence type="ECO:0000313" key="3">
    <source>
        <dbReference type="EMBL" id="CAF4078042.1"/>
    </source>
</evidence>
<dbReference type="EMBL" id="CAJOBB010004180">
    <property type="protein sequence ID" value="CAF4078042.1"/>
    <property type="molecule type" value="Genomic_DNA"/>
</dbReference>
<dbReference type="Proteomes" id="UP000663868">
    <property type="component" value="Unassembled WGS sequence"/>
</dbReference>
<dbReference type="Proteomes" id="UP000663881">
    <property type="component" value="Unassembled WGS sequence"/>
</dbReference>
<comment type="caution">
    <text evidence="1">The sequence shown here is derived from an EMBL/GenBank/DDBJ whole genome shotgun (WGS) entry which is preliminary data.</text>
</comment>
<name>A0A814TWB5_9BILA</name>
<gene>
    <name evidence="3" type="ORF">KXQ929_LOCUS33171</name>
    <name evidence="2" type="ORF">OKA104_LOCUS25478</name>
    <name evidence="1" type="ORF">VCS650_LOCUS23677</name>
</gene>
<evidence type="ECO:0000313" key="4">
    <source>
        <dbReference type="Proteomes" id="UP000663891"/>
    </source>
</evidence>
<sequence length="74" mass="8665">MAYKEFTASECRAFELVRDEGFFKTAQFIFDPGLSYYGLALRHVTEGFKTLNFIRERFLYDMESQSVGNDSRIC</sequence>
<dbReference type="EMBL" id="CAJNON010000282">
    <property type="protein sequence ID" value="CAF1166694.1"/>
    <property type="molecule type" value="Genomic_DNA"/>
</dbReference>
<protein>
    <submittedName>
        <fullName evidence="1">Uncharacterized protein</fullName>
    </submittedName>
</protein>
<evidence type="ECO:0000313" key="2">
    <source>
        <dbReference type="EMBL" id="CAF3924816.1"/>
    </source>
</evidence>
<dbReference type="OrthoDB" id="10358237at2759"/>
<accession>A0A814TWB5</accession>
<dbReference type="EMBL" id="CAJOAY010002139">
    <property type="protein sequence ID" value="CAF3924816.1"/>
    <property type="molecule type" value="Genomic_DNA"/>
</dbReference>
<dbReference type="AlphaFoldDB" id="A0A814TWB5"/>
<proteinExistence type="predicted"/>
<dbReference type="Proteomes" id="UP000663891">
    <property type="component" value="Unassembled WGS sequence"/>
</dbReference>
<organism evidence="1 4">
    <name type="scientific">Adineta steineri</name>
    <dbReference type="NCBI Taxonomy" id="433720"/>
    <lineage>
        <taxon>Eukaryota</taxon>
        <taxon>Metazoa</taxon>
        <taxon>Spiralia</taxon>
        <taxon>Gnathifera</taxon>
        <taxon>Rotifera</taxon>
        <taxon>Eurotatoria</taxon>
        <taxon>Bdelloidea</taxon>
        <taxon>Adinetida</taxon>
        <taxon>Adinetidae</taxon>
        <taxon>Adineta</taxon>
    </lineage>
</organism>